<reference evidence="6 7" key="1">
    <citation type="submission" date="2023-11" db="EMBL/GenBank/DDBJ databases">
        <authorList>
            <person name="Hedman E."/>
            <person name="Englund M."/>
            <person name="Stromberg M."/>
            <person name="Nyberg Akerstrom W."/>
            <person name="Nylinder S."/>
            <person name="Jareborg N."/>
            <person name="Kallberg Y."/>
            <person name="Kronander E."/>
        </authorList>
    </citation>
    <scope>NUCLEOTIDE SEQUENCE [LARGE SCALE GENOMIC DNA]</scope>
</reference>
<evidence type="ECO:0000256" key="2">
    <source>
        <dbReference type="ARBA" id="ARBA00022771"/>
    </source>
</evidence>
<evidence type="ECO:0000313" key="6">
    <source>
        <dbReference type="EMBL" id="CAK1598829.1"/>
    </source>
</evidence>
<evidence type="ECO:0000313" key="7">
    <source>
        <dbReference type="Proteomes" id="UP001314205"/>
    </source>
</evidence>
<name>A0AAV1LUX0_9NEOP</name>
<feature type="coiled-coil region" evidence="4">
    <location>
        <begin position="120"/>
        <end position="161"/>
    </location>
</feature>
<keyword evidence="1" id="KW-0479">Metal-binding</keyword>
<dbReference type="Pfam" id="PF00628">
    <property type="entry name" value="PHD"/>
    <property type="match status" value="1"/>
</dbReference>
<organism evidence="6 7">
    <name type="scientific">Parnassius mnemosyne</name>
    <name type="common">clouded apollo</name>
    <dbReference type="NCBI Taxonomy" id="213953"/>
    <lineage>
        <taxon>Eukaryota</taxon>
        <taxon>Metazoa</taxon>
        <taxon>Ecdysozoa</taxon>
        <taxon>Arthropoda</taxon>
        <taxon>Hexapoda</taxon>
        <taxon>Insecta</taxon>
        <taxon>Pterygota</taxon>
        <taxon>Neoptera</taxon>
        <taxon>Endopterygota</taxon>
        <taxon>Lepidoptera</taxon>
        <taxon>Glossata</taxon>
        <taxon>Ditrysia</taxon>
        <taxon>Papilionoidea</taxon>
        <taxon>Papilionidae</taxon>
        <taxon>Parnassiinae</taxon>
        <taxon>Parnassini</taxon>
        <taxon>Parnassius</taxon>
        <taxon>Driopa</taxon>
    </lineage>
</organism>
<dbReference type="InterPro" id="IPR013083">
    <property type="entry name" value="Znf_RING/FYVE/PHD"/>
</dbReference>
<comment type="caution">
    <text evidence="6">The sequence shown here is derived from an EMBL/GenBank/DDBJ whole genome shotgun (WGS) entry which is preliminary data.</text>
</comment>
<accession>A0AAV1LUX0</accession>
<sequence>MNCLACGSNSDVEEMIKCNGCKVGYHYRCVNITSAAFREEREHLKCTFKCDFCLNITQRIRVTDDTPVRGVRTACLVEHNQSFEGNVSQAIAESLTLDEIIDKVERAIMAKICTFETNIIQEIKNTVAVLALENSKLRQELKDANMKCSSFEQQIKCLKAKRQVLEISEKNESYDISTECQNRQLISTIPECTSNINNKGYHARATALSKPPETNYAAAAARKAVDTKVGDNDGNDWIEVKNKNKRRSNLIQRGGVTKLNNSSNWYSPTL</sequence>
<gene>
    <name evidence="6" type="ORF">PARMNEM_LOCUS17774</name>
</gene>
<keyword evidence="7" id="KW-1185">Reference proteome</keyword>
<evidence type="ECO:0000256" key="1">
    <source>
        <dbReference type="ARBA" id="ARBA00022723"/>
    </source>
</evidence>
<keyword evidence="4" id="KW-0175">Coiled coil</keyword>
<protein>
    <recommendedName>
        <fullName evidence="5">Zinc finger PHD-type domain-containing protein</fullName>
    </recommendedName>
</protein>
<dbReference type="InterPro" id="IPR019786">
    <property type="entry name" value="Zinc_finger_PHD-type_CS"/>
</dbReference>
<dbReference type="EMBL" id="CAVLGL010000104">
    <property type="protein sequence ID" value="CAK1598829.1"/>
    <property type="molecule type" value="Genomic_DNA"/>
</dbReference>
<evidence type="ECO:0000259" key="5">
    <source>
        <dbReference type="SMART" id="SM00249"/>
    </source>
</evidence>
<dbReference type="SUPFAM" id="SSF57903">
    <property type="entry name" value="FYVE/PHD zinc finger"/>
    <property type="match status" value="1"/>
</dbReference>
<evidence type="ECO:0000256" key="3">
    <source>
        <dbReference type="ARBA" id="ARBA00022833"/>
    </source>
</evidence>
<dbReference type="GO" id="GO:0008270">
    <property type="term" value="F:zinc ion binding"/>
    <property type="evidence" value="ECO:0007669"/>
    <property type="project" value="UniProtKB-KW"/>
</dbReference>
<keyword evidence="2" id="KW-0863">Zinc-finger</keyword>
<proteinExistence type="predicted"/>
<dbReference type="SMART" id="SM00249">
    <property type="entry name" value="PHD"/>
    <property type="match status" value="1"/>
</dbReference>
<feature type="domain" description="Zinc finger PHD-type" evidence="5">
    <location>
        <begin position="2"/>
        <end position="54"/>
    </location>
</feature>
<dbReference type="InterPro" id="IPR001965">
    <property type="entry name" value="Znf_PHD"/>
</dbReference>
<dbReference type="Gene3D" id="3.30.40.10">
    <property type="entry name" value="Zinc/RING finger domain, C3HC4 (zinc finger)"/>
    <property type="match status" value="1"/>
</dbReference>
<keyword evidence="3" id="KW-0862">Zinc</keyword>
<dbReference type="InterPro" id="IPR019787">
    <property type="entry name" value="Znf_PHD-finger"/>
</dbReference>
<dbReference type="PROSITE" id="PS01359">
    <property type="entry name" value="ZF_PHD_1"/>
    <property type="match status" value="1"/>
</dbReference>
<dbReference type="InterPro" id="IPR011011">
    <property type="entry name" value="Znf_FYVE_PHD"/>
</dbReference>
<dbReference type="AlphaFoldDB" id="A0AAV1LUX0"/>
<dbReference type="Proteomes" id="UP001314205">
    <property type="component" value="Unassembled WGS sequence"/>
</dbReference>
<evidence type="ECO:0000256" key="4">
    <source>
        <dbReference type="SAM" id="Coils"/>
    </source>
</evidence>